<dbReference type="GO" id="GO:0005741">
    <property type="term" value="C:mitochondrial outer membrane"/>
    <property type="evidence" value="ECO:0007669"/>
    <property type="project" value="InterPro"/>
</dbReference>
<dbReference type="Gene3D" id="2.40.160.10">
    <property type="entry name" value="Porin"/>
    <property type="match status" value="1"/>
</dbReference>
<sequence>MAPVKFDDISKTANEVISDDFQTSGYQFKAKQKTNFDGAVLTSTVDLAPKDACMTPAKLTFKLPSPLGIGFVCIDKLEMDKAGKYKLEASSDKAYPGLKLECKSDLVDTSKVSAGFTYTGMADTLVKFETKPAKPQDFTVEVTRAAGIATFGCKAGMANISCPDLGVRLLSGNFFCSLYAKEKISAFTAHCFYKATPELKVAASCDCGKKKAFTLGLAYDVMKGTKLKVKVQQDQSVSCSVKHDVAKGFTILAGARYDTKKQDYTTGLQLSIE</sequence>
<dbReference type="Pfam" id="PF01459">
    <property type="entry name" value="Porin_3"/>
    <property type="match status" value="1"/>
</dbReference>
<dbReference type="InterPro" id="IPR023614">
    <property type="entry name" value="Porin_dom_sf"/>
</dbReference>
<protein>
    <submittedName>
        <fullName evidence="1">Uncharacterized protein</fullName>
    </submittedName>
</protein>
<gene>
    <name evidence="1" type="ORF">AAND1436_LOCUS34959</name>
</gene>
<accession>A0A7S2MLJ8</accession>
<dbReference type="InterPro" id="IPR027246">
    <property type="entry name" value="Porin_Euk/Tom40"/>
</dbReference>
<proteinExistence type="predicted"/>
<evidence type="ECO:0000313" key="1">
    <source>
        <dbReference type="EMBL" id="CAD9490278.1"/>
    </source>
</evidence>
<dbReference type="EMBL" id="HBGQ01072849">
    <property type="protein sequence ID" value="CAD9490278.1"/>
    <property type="molecule type" value="Transcribed_RNA"/>
</dbReference>
<organism evidence="1">
    <name type="scientific">Alexandrium andersonii</name>
    <dbReference type="NCBI Taxonomy" id="327968"/>
    <lineage>
        <taxon>Eukaryota</taxon>
        <taxon>Sar</taxon>
        <taxon>Alveolata</taxon>
        <taxon>Dinophyceae</taxon>
        <taxon>Gonyaulacales</taxon>
        <taxon>Pyrocystaceae</taxon>
        <taxon>Alexandrium</taxon>
    </lineage>
</organism>
<reference evidence="1" key="1">
    <citation type="submission" date="2021-01" db="EMBL/GenBank/DDBJ databases">
        <authorList>
            <person name="Corre E."/>
            <person name="Pelletier E."/>
            <person name="Niang G."/>
            <person name="Scheremetjew M."/>
            <person name="Finn R."/>
            <person name="Kale V."/>
            <person name="Holt S."/>
            <person name="Cochrane G."/>
            <person name="Meng A."/>
            <person name="Brown T."/>
            <person name="Cohen L."/>
        </authorList>
    </citation>
    <scope>NUCLEOTIDE SEQUENCE</scope>
    <source>
        <strain evidence="1">CCMP2222</strain>
    </source>
</reference>
<name>A0A7S2MLJ8_9DINO</name>
<dbReference type="AlphaFoldDB" id="A0A7S2MLJ8"/>
<dbReference type="GO" id="GO:0055085">
    <property type="term" value="P:transmembrane transport"/>
    <property type="evidence" value="ECO:0007669"/>
    <property type="project" value="InterPro"/>
</dbReference>